<dbReference type="Proteomes" id="UP001501822">
    <property type="component" value="Unassembled WGS sequence"/>
</dbReference>
<gene>
    <name evidence="2" type="ORF">GCM10010151_63860</name>
</gene>
<sequence>MLGRMEQQAHFITLSTPDLGAARAFYRDGLGWTPLLDVPGEIIFFQIAPGLVLGLFDTAKFVADLQGRPNDGRLGGLTLSQNVPTPTDVDATVKRAVEAGGRLVKSPQTAAFGGYHGHVADPNGVVWEICHNPGWRVDETGRVHLEPIADTP</sequence>
<organism evidence="2 3">
    <name type="scientific">Actinoallomurus spadix</name>
    <dbReference type="NCBI Taxonomy" id="79912"/>
    <lineage>
        <taxon>Bacteria</taxon>
        <taxon>Bacillati</taxon>
        <taxon>Actinomycetota</taxon>
        <taxon>Actinomycetes</taxon>
        <taxon>Streptosporangiales</taxon>
        <taxon>Thermomonosporaceae</taxon>
        <taxon>Actinoallomurus</taxon>
    </lineage>
</organism>
<dbReference type="InterPro" id="IPR004360">
    <property type="entry name" value="Glyas_Fos-R_dOase_dom"/>
</dbReference>
<evidence type="ECO:0000313" key="3">
    <source>
        <dbReference type="Proteomes" id="UP001501822"/>
    </source>
</evidence>
<dbReference type="EMBL" id="BAAABM010000064">
    <property type="protein sequence ID" value="GAA0365085.1"/>
    <property type="molecule type" value="Genomic_DNA"/>
</dbReference>
<dbReference type="PROSITE" id="PS51819">
    <property type="entry name" value="VOC"/>
    <property type="match status" value="1"/>
</dbReference>
<dbReference type="InterPro" id="IPR029068">
    <property type="entry name" value="Glyas_Bleomycin-R_OHBP_Dase"/>
</dbReference>
<dbReference type="Pfam" id="PF00903">
    <property type="entry name" value="Glyoxalase"/>
    <property type="match status" value="1"/>
</dbReference>
<feature type="domain" description="VOC" evidence="1">
    <location>
        <begin position="8"/>
        <end position="132"/>
    </location>
</feature>
<name>A0ABP3HAX3_9ACTN</name>
<protein>
    <submittedName>
        <fullName evidence="2">VOC family protein</fullName>
    </submittedName>
</protein>
<proteinExistence type="predicted"/>
<dbReference type="PANTHER" id="PTHR36503">
    <property type="entry name" value="BLR2520 PROTEIN"/>
    <property type="match status" value="1"/>
</dbReference>
<dbReference type="PANTHER" id="PTHR36503:SF1">
    <property type="entry name" value="BLR2520 PROTEIN"/>
    <property type="match status" value="1"/>
</dbReference>
<dbReference type="InterPro" id="IPR037523">
    <property type="entry name" value="VOC_core"/>
</dbReference>
<evidence type="ECO:0000313" key="2">
    <source>
        <dbReference type="EMBL" id="GAA0365085.1"/>
    </source>
</evidence>
<accession>A0ABP3HAX3</accession>
<dbReference type="Gene3D" id="3.10.180.10">
    <property type="entry name" value="2,3-Dihydroxybiphenyl 1,2-Dioxygenase, domain 1"/>
    <property type="match status" value="1"/>
</dbReference>
<keyword evidence="3" id="KW-1185">Reference proteome</keyword>
<reference evidence="3" key="1">
    <citation type="journal article" date="2019" name="Int. J. Syst. Evol. Microbiol.">
        <title>The Global Catalogue of Microorganisms (GCM) 10K type strain sequencing project: providing services to taxonomists for standard genome sequencing and annotation.</title>
        <authorList>
            <consortium name="The Broad Institute Genomics Platform"/>
            <consortium name="The Broad Institute Genome Sequencing Center for Infectious Disease"/>
            <person name="Wu L."/>
            <person name="Ma J."/>
        </authorList>
    </citation>
    <scope>NUCLEOTIDE SEQUENCE [LARGE SCALE GENOMIC DNA]</scope>
    <source>
        <strain evidence="3">JCM 3146</strain>
    </source>
</reference>
<dbReference type="SUPFAM" id="SSF54593">
    <property type="entry name" value="Glyoxalase/Bleomycin resistance protein/Dihydroxybiphenyl dioxygenase"/>
    <property type="match status" value="1"/>
</dbReference>
<evidence type="ECO:0000259" key="1">
    <source>
        <dbReference type="PROSITE" id="PS51819"/>
    </source>
</evidence>
<comment type="caution">
    <text evidence="2">The sequence shown here is derived from an EMBL/GenBank/DDBJ whole genome shotgun (WGS) entry which is preliminary data.</text>
</comment>